<dbReference type="GO" id="GO:0015450">
    <property type="term" value="F:protein-transporting ATPase activity"/>
    <property type="evidence" value="ECO:0007669"/>
    <property type="project" value="InterPro"/>
</dbReference>
<dbReference type="InterPro" id="IPR055344">
    <property type="entry name" value="SecD_SecF_C_bact"/>
</dbReference>
<feature type="domain" description="SecDF P1 head subdomain" evidence="13">
    <location>
        <begin position="311"/>
        <end position="434"/>
    </location>
</feature>
<keyword evidence="6 9" id="KW-1133">Transmembrane helix</keyword>
<evidence type="ECO:0000256" key="4">
    <source>
        <dbReference type="ARBA" id="ARBA00022692"/>
    </source>
</evidence>
<dbReference type="NCBIfam" id="TIGR01129">
    <property type="entry name" value="secD"/>
    <property type="match status" value="1"/>
</dbReference>
<feature type="region of interest" description="Disordered" evidence="10">
    <location>
        <begin position="142"/>
        <end position="230"/>
    </location>
</feature>
<feature type="domain" description="Protein export membrane protein SecD/SecF C-terminal" evidence="11">
    <location>
        <begin position="438"/>
        <end position="611"/>
    </location>
</feature>
<comment type="subunit">
    <text evidence="9">Forms a complex with SecF. Part of the essential Sec protein translocation apparatus which comprises SecA, SecYEG and auxiliary proteins SecDF. Other proteins may also be involved.</text>
</comment>
<evidence type="ECO:0000256" key="10">
    <source>
        <dbReference type="SAM" id="MobiDB-lite"/>
    </source>
</evidence>
<comment type="similarity">
    <text evidence="9">Belongs to the SecD/SecF family. SecD subfamily.</text>
</comment>
<comment type="caution">
    <text evidence="14">The sequence shown here is derived from an EMBL/GenBank/DDBJ whole genome shotgun (WGS) entry which is preliminary data.</text>
</comment>
<dbReference type="GO" id="GO:0005886">
    <property type="term" value="C:plasma membrane"/>
    <property type="evidence" value="ECO:0007669"/>
    <property type="project" value="UniProtKB-SubCell"/>
</dbReference>
<dbReference type="Proteomes" id="UP000292564">
    <property type="component" value="Unassembled WGS sequence"/>
</dbReference>
<dbReference type="InterPro" id="IPR005791">
    <property type="entry name" value="SecD"/>
</dbReference>
<evidence type="ECO:0000256" key="3">
    <source>
        <dbReference type="ARBA" id="ARBA00022475"/>
    </source>
</evidence>
<dbReference type="Gene3D" id="1.20.1640.10">
    <property type="entry name" value="Multidrug efflux transporter AcrB transmembrane domain"/>
    <property type="match status" value="1"/>
</dbReference>
<dbReference type="NCBIfam" id="TIGR00916">
    <property type="entry name" value="2A0604s01"/>
    <property type="match status" value="1"/>
</dbReference>
<dbReference type="AlphaFoldDB" id="A0A4Q7ZFB0"/>
<dbReference type="Pfam" id="PF02355">
    <property type="entry name" value="SecD_SecF_C"/>
    <property type="match status" value="1"/>
</dbReference>
<dbReference type="EMBL" id="SHKY01000001">
    <property type="protein sequence ID" value="RZU49004.1"/>
    <property type="molecule type" value="Genomic_DNA"/>
</dbReference>
<evidence type="ECO:0000256" key="5">
    <source>
        <dbReference type="ARBA" id="ARBA00022927"/>
    </source>
</evidence>
<keyword evidence="8 9" id="KW-0472">Membrane</keyword>
<dbReference type="HAMAP" id="MF_01463_B">
    <property type="entry name" value="SecD_B"/>
    <property type="match status" value="1"/>
</dbReference>
<feature type="domain" description="Protein translocase subunit SecDF P1" evidence="12">
    <location>
        <begin position="75"/>
        <end position="130"/>
    </location>
</feature>
<dbReference type="InterPro" id="IPR022813">
    <property type="entry name" value="SecD/SecF_arch_bac"/>
</dbReference>
<dbReference type="GO" id="GO:0006605">
    <property type="term" value="P:protein targeting"/>
    <property type="evidence" value="ECO:0007669"/>
    <property type="project" value="UniProtKB-UniRule"/>
</dbReference>
<evidence type="ECO:0000259" key="12">
    <source>
        <dbReference type="Pfam" id="PF21760"/>
    </source>
</evidence>
<dbReference type="InterPro" id="IPR048631">
    <property type="entry name" value="SecD_1st"/>
</dbReference>
<evidence type="ECO:0000256" key="2">
    <source>
        <dbReference type="ARBA" id="ARBA00022448"/>
    </source>
</evidence>
<evidence type="ECO:0000256" key="6">
    <source>
        <dbReference type="ARBA" id="ARBA00022989"/>
    </source>
</evidence>
<dbReference type="Gene3D" id="3.30.1360.200">
    <property type="match status" value="1"/>
</dbReference>
<keyword evidence="2 9" id="KW-0813">Transport</keyword>
<dbReference type="GO" id="GO:0065002">
    <property type="term" value="P:intracellular protein transmembrane transport"/>
    <property type="evidence" value="ECO:0007669"/>
    <property type="project" value="UniProtKB-UniRule"/>
</dbReference>
<dbReference type="SUPFAM" id="SSF82866">
    <property type="entry name" value="Multidrug efflux transporter AcrB transmembrane domain"/>
    <property type="match status" value="1"/>
</dbReference>
<feature type="transmembrane region" description="Helical" evidence="9">
    <location>
        <begin position="481"/>
        <end position="500"/>
    </location>
</feature>
<sequence>MARPPQGQMHPGRQLAVLGFIFVVLYLLVFFAAGAEGSVRDRLQPKLGLDLIGGTQVTYQASLLANGQVPSRQSMEQAKEIMESRVNALGVSEAEVVIEGDRNIVVSVAGQEADELKNIGQAAQMRFRKVLKATPDVAAAALNPPSAAPSAAPSGSAKPSAPASKAPNVTGTDQPTTTPSGGQGGGQMAPSASPSAPAPSATAAATSAPAASASAAPVAGKTAPTRADVEKKVGPEAWAAASKLTDAPDLSQNPQAAAQFAKFATLTGDEVNALTPEMQYNVPTISCKQLQDRPNGAIDNETAKATACDKAGRKMYLDVAKVVGTDIDTASPQYDQQQGQWVVSLDFTASGQQKWADLTREAYNKTPPDGCENAAQALGGDGQHCHVAVVLDKTVISAPEIQGVLTGQSQITGDFDAKSARELADQIQYGALPVTFTAGEAMTVSPTLGTAQLKAGLLAAAIGMGLVAIYAFFYYRLLGTVIFLSLILSGVLTYGALVFLGRATGFTLTLAGIAGFVVSLGVAADSFVIYFERLKDEIHEGRSPRSAVPRAWVRARRTIISANTITIMAAVVLYVVSIGAVKGFAAALGLATIIDLLVVFLFRHPIMTMFANTKAFLSPRVSGLGRVLPARTKADESAPRTSRAKEA</sequence>
<keyword evidence="15" id="KW-1185">Reference proteome</keyword>
<keyword evidence="7 9" id="KW-0811">Translocation</keyword>
<evidence type="ECO:0000256" key="8">
    <source>
        <dbReference type="ARBA" id="ARBA00023136"/>
    </source>
</evidence>
<organism evidence="14 15">
    <name type="scientific">Krasilnikovia cinnamomea</name>
    <dbReference type="NCBI Taxonomy" id="349313"/>
    <lineage>
        <taxon>Bacteria</taxon>
        <taxon>Bacillati</taxon>
        <taxon>Actinomycetota</taxon>
        <taxon>Actinomycetes</taxon>
        <taxon>Micromonosporales</taxon>
        <taxon>Micromonosporaceae</taxon>
        <taxon>Krasilnikovia</taxon>
    </lineage>
</organism>
<dbReference type="Gene3D" id="3.30.70.3220">
    <property type="match status" value="1"/>
</dbReference>
<feature type="transmembrane region" description="Helical" evidence="9">
    <location>
        <begin position="455"/>
        <end position="474"/>
    </location>
</feature>
<feature type="compositionally biased region" description="Low complexity" evidence="10">
    <location>
        <begin position="142"/>
        <end position="180"/>
    </location>
</feature>
<evidence type="ECO:0000313" key="15">
    <source>
        <dbReference type="Proteomes" id="UP000292564"/>
    </source>
</evidence>
<dbReference type="Pfam" id="PF22599">
    <property type="entry name" value="SecDF_P1_head"/>
    <property type="match status" value="1"/>
</dbReference>
<dbReference type="PANTHER" id="PTHR30081">
    <property type="entry name" value="PROTEIN-EXPORT MEMBRANE PROTEIN SEC"/>
    <property type="match status" value="1"/>
</dbReference>
<evidence type="ECO:0000256" key="9">
    <source>
        <dbReference type="HAMAP-Rule" id="MF_01463"/>
    </source>
</evidence>
<reference evidence="14 15" key="1">
    <citation type="submission" date="2019-02" db="EMBL/GenBank/DDBJ databases">
        <title>Sequencing the genomes of 1000 actinobacteria strains.</title>
        <authorList>
            <person name="Klenk H.-P."/>
        </authorList>
    </citation>
    <scope>NUCLEOTIDE SEQUENCE [LARGE SCALE GENOMIC DNA]</scope>
    <source>
        <strain evidence="14 15">DSM 45162</strain>
    </source>
</reference>
<dbReference type="PANTHER" id="PTHR30081:SF1">
    <property type="entry name" value="PROTEIN TRANSLOCASE SUBUNIT SECD"/>
    <property type="match status" value="1"/>
</dbReference>
<comment type="subcellular location">
    <subcellularLocation>
        <location evidence="1 9">Cell membrane</location>
        <topology evidence="1 9">Multi-pass membrane protein</topology>
    </subcellularLocation>
</comment>
<feature type="transmembrane region" description="Helical" evidence="9">
    <location>
        <begin position="506"/>
        <end position="531"/>
    </location>
</feature>
<feature type="compositionally biased region" description="Low complexity" evidence="10">
    <location>
        <begin position="189"/>
        <end position="217"/>
    </location>
</feature>
<dbReference type="Pfam" id="PF21760">
    <property type="entry name" value="SecD_1st"/>
    <property type="match status" value="1"/>
</dbReference>
<protein>
    <recommendedName>
        <fullName evidence="9">Protein translocase subunit SecD</fullName>
    </recommendedName>
</protein>
<keyword evidence="3 9" id="KW-1003">Cell membrane</keyword>
<keyword evidence="5 9" id="KW-0653">Protein transport</keyword>
<dbReference type="InterPro" id="IPR048634">
    <property type="entry name" value="SecD_SecF_C"/>
</dbReference>
<evidence type="ECO:0000256" key="1">
    <source>
        <dbReference type="ARBA" id="ARBA00004651"/>
    </source>
</evidence>
<dbReference type="InterPro" id="IPR054384">
    <property type="entry name" value="SecDF_P1_head"/>
</dbReference>
<dbReference type="GO" id="GO:0043952">
    <property type="term" value="P:protein transport by the Sec complex"/>
    <property type="evidence" value="ECO:0007669"/>
    <property type="project" value="UniProtKB-UniRule"/>
</dbReference>
<evidence type="ECO:0000259" key="13">
    <source>
        <dbReference type="Pfam" id="PF22599"/>
    </source>
</evidence>
<proteinExistence type="inferred from homology"/>
<feature type="transmembrane region" description="Helical" evidence="9">
    <location>
        <begin position="559"/>
        <end position="578"/>
    </location>
</feature>
<name>A0A4Q7ZFB0_9ACTN</name>
<accession>A0A4Q7ZFB0</accession>
<comment type="caution">
    <text evidence="9">Lacks conserved residue(s) required for the propagation of feature annotation.</text>
</comment>
<evidence type="ECO:0000259" key="11">
    <source>
        <dbReference type="Pfam" id="PF02355"/>
    </source>
</evidence>
<comment type="function">
    <text evidence="9">Part of the Sec protein translocase complex. Interacts with the SecYEG preprotein conducting channel. SecDF uses the proton motive force (PMF) to complete protein translocation after the ATP-dependent function of SecA.</text>
</comment>
<feature type="transmembrane region" description="Helical" evidence="9">
    <location>
        <begin position="584"/>
        <end position="602"/>
    </location>
</feature>
<keyword evidence="4 9" id="KW-0812">Transmembrane</keyword>
<gene>
    <name evidence="9" type="primary">secD</name>
    <name evidence="14" type="ORF">EV385_0738</name>
</gene>
<evidence type="ECO:0000313" key="14">
    <source>
        <dbReference type="EMBL" id="RZU49004.1"/>
    </source>
</evidence>
<evidence type="ECO:0000256" key="7">
    <source>
        <dbReference type="ARBA" id="ARBA00023010"/>
    </source>
</evidence>